<name>A0A8J5JRS3_HOMAM</name>
<feature type="region of interest" description="Disordered" evidence="1">
    <location>
        <begin position="1"/>
        <end position="25"/>
    </location>
</feature>
<dbReference type="AlphaFoldDB" id="A0A8J5JRS3"/>
<protein>
    <submittedName>
        <fullName evidence="2">Uncharacterized protein</fullName>
    </submittedName>
</protein>
<organism evidence="2 3">
    <name type="scientific">Homarus americanus</name>
    <name type="common">American lobster</name>
    <dbReference type="NCBI Taxonomy" id="6706"/>
    <lineage>
        <taxon>Eukaryota</taxon>
        <taxon>Metazoa</taxon>
        <taxon>Ecdysozoa</taxon>
        <taxon>Arthropoda</taxon>
        <taxon>Crustacea</taxon>
        <taxon>Multicrustacea</taxon>
        <taxon>Malacostraca</taxon>
        <taxon>Eumalacostraca</taxon>
        <taxon>Eucarida</taxon>
        <taxon>Decapoda</taxon>
        <taxon>Pleocyemata</taxon>
        <taxon>Astacidea</taxon>
        <taxon>Nephropoidea</taxon>
        <taxon>Nephropidae</taxon>
        <taxon>Homarus</taxon>
    </lineage>
</organism>
<gene>
    <name evidence="2" type="ORF">Hamer_G002033</name>
</gene>
<reference evidence="2" key="1">
    <citation type="journal article" date="2021" name="Sci. Adv.">
        <title>The American lobster genome reveals insights on longevity, neural, and immune adaptations.</title>
        <authorList>
            <person name="Polinski J.M."/>
            <person name="Zimin A.V."/>
            <person name="Clark K.F."/>
            <person name="Kohn A.B."/>
            <person name="Sadowski N."/>
            <person name="Timp W."/>
            <person name="Ptitsyn A."/>
            <person name="Khanna P."/>
            <person name="Romanova D.Y."/>
            <person name="Williams P."/>
            <person name="Greenwood S.J."/>
            <person name="Moroz L.L."/>
            <person name="Walt D.R."/>
            <person name="Bodnar A.G."/>
        </authorList>
    </citation>
    <scope>NUCLEOTIDE SEQUENCE</scope>
    <source>
        <strain evidence="2">GMGI-L3</strain>
    </source>
</reference>
<keyword evidence="3" id="KW-1185">Reference proteome</keyword>
<comment type="caution">
    <text evidence="2">The sequence shown here is derived from an EMBL/GenBank/DDBJ whole genome shotgun (WGS) entry which is preliminary data.</text>
</comment>
<dbReference type="EMBL" id="JAHLQT010026502">
    <property type="protein sequence ID" value="KAG7162991.1"/>
    <property type="molecule type" value="Genomic_DNA"/>
</dbReference>
<proteinExistence type="predicted"/>
<sequence length="79" mass="8682">MAALDREFEETELLQDTCEGGAGGTRVRLRKADQGVEGREEAGRAVLVTARTRPRGEGTNPVELFKRDRGGIPIKRGWS</sequence>
<evidence type="ECO:0000313" key="2">
    <source>
        <dbReference type="EMBL" id="KAG7162991.1"/>
    </source>
</evidence>
<evidence type="ECO:0000256" key="1">
    <source>
        <dbReference type="SAM" id="MobiDB-lite"/>
    </source>
</evidence>
<evidence type="ECO:0000313" key="3">
    <source>
        <dbReference type="Proteomes" id="UP000747542"/>
    </source>
</evidence>
<dbReference type="Proteomes" id="UP000747542">
    <property type="component" value="Unassembled WGS sequence"/>
</dbReference>
<accession>A0A8J5JRS3</accession>